<accession>A0A4Q4KMJ1</accession>
<name>A0A4Q4KMJ1_9FLAO</name>
<keyword evidence="2" id="KW-1185">Reference proteome</keyword>
<evidence type="ECO:0000313" key="1">
    <source>
        <dbReference type="EMBL" id="RYM33604.1"/>
    </source>
</evidence>
<evidence type="ECO:0000313" key="2">
    <source>
        <dbReference type="Proteomes" id="UP000293952"/>
    </source>
</evidence>
<proteinExistence type="predicted"/>
<dbReference type="EMBL" id="SETE01000004">
    <property type="protein sequence ID" value="RYM33604.1"/>
    <property type="molecule type" value="Genomic_DNA"/>
</dbReference>
<dbReference type="AlphaFoldDB" id="A0A4Q4KMJ1"/>
<comment type="caution">
    <text evidence="1">The sequence shown here is derived from an EMBL/GenBank/DDBJ whole genome shotgun (WGS) entry which is preliminary data.</text>
</comment>
<gene>
    <name evidence="1" type="ORF">ERX46_11750</name>
</gene>
<sequence>MVYRAYRKVRGGYAKYAERIKNKDVGLDLAFNSFDCDFWIYFGDVSTGIIAFDRLSQRGNSSVTSLSKATKQRSKRPNNQDFIQNIEIAKNVYRTPYPKKVMHNLVFIS</sequence>
<dbReference type="Proteomes" id="UP000293952">
    <property type="component" value="Unassembled WGS sequence"/>
</dbReference>
<dbReference type="RefSeq" id="WP_130094063.1">
    <property type="nucleotide sequence ID" value="NZ_SETE01000004.1"/>
</dbReference>
<reference evidence="1 2" key="1">
    <citation type="submission" date="2019-02" db="EMBL/GenBank/DDBJ databases">
        <title>Genome sequence of the sea-ice species Brumimicrobium glaciale.</title>
        <authorList>
            <person name="Bowman J.P."/>
        </authorList>
    </citation>
    <scope>NUCLEOTIDE SEQUENCE [LARGE SCALE GENOMIC DNA]</scope>
    <source>
        <strain evidence="1 2">IC156</strain>
    </source>
</reference>
<protein>
    <submittedName>
        <fullName evidence="1">Uncharacterized protein</fullName>
    </submittedName>
</protein>
<organism evidence="1 2">
    <name type="scientific">Brumimicrobium glaciale</name>
    <dbReference type="NCBI Taxonomy" id="200475"/>
    <lineage>
        <taxon>Bacteria</taxon>
        <taxon>Pseudomonadati</taxon>
        <taxon>Bacteroidota</taxon>
        <taxon>Flavobacteriia</taxon>
        <taxon>Flavobacteriales</taxon>
        <taxon>Crocinitomicaceae</taxon>
        <taxon>Brumimicrobium</taxon>
    </lineage>
</organism>